<feature type="transmembrane region" description="Helical" evidence="13">
    <location>
        <begin position="193"/>
        <end position="216"/>
    </location>
</feature>
<keyword evidence="6 13" id="KW-0552">Olfaction</keyword>
<evidence type="ECO:0000256" key="2">
    <source>
        <dbReference type="ARBA" id="ARBA00004651"/>
    </source>
</evidence>
<protein>
    <recommendedName>
        <fullName evidence="13">Olfactory receptor</fullName>
    </recommendedName>
</protein>
<organism evidence="15 16">
    <name type="scientific">Panthera pardus</name>
    <name type="common">Leopard</name>
    <name type="synonym">Felis pardus</name>
    <dbReference type="NCBI Taxonomy" id="9691"/>
    <lineage>
        <taxon>Eukaryota</taxon>
        <taxon>Metazoa</taxon>
        <taxon>Chordata</taxon>
        <taxon>Craniata</taxon>
        <taxon>Vertebrata</taxon>
        <taxon>Euteleostomi</taxon>
        <taxon>Mammalia</taxon>
        <taxon>Eutheria</taxon>
        <taxon>Laurasiatheria</taxon>
        <taxon>Carnivora</taxon>
        <taxon>Feliformia</taxon>
        <taxon>Felidae</taxon>
        <taxon>Pantherinae</taxon>
        <taxon>Panthera</taxon>
    </lineage>
</organism>
<dbReference type="AlphaFoldDB" id="A0A9V1FRZ7"/>
<dbReference type="Pfam" id="PF13853">
    <property type="entry name" value="7tm_4"/>
    <property type="match status" value="1"/>
</dbReference>
<dbReference type="InterPro" id="IPR017452">
    <property type="entry name" value="GPCR_Rhodpsn_7TM"/>
</dbReference>
<dbReference type="InterPro" id="IPR047132">
    <property type="entry name" value="Olfact_rcpt_6C-like"/>
</dbReference>
<dbReference type="Proteomes" id="UP001165780">
    <property type="component" value="Unplaced"/>
</dbReference>
<dbReference type="PROSITE" id="PS00237">
    <property type="entry name" value="G_PROTEIN_RECEP_F1_1"/>
    <property type="match status" value="1"/>
</dbReference>
<dbReference type="PRINTS" id="PR00245">
    <property type="entry name" value="OLFACTORYR"/>
</dbReference>
<evidence type="ECO:0000256" key="7">
    <source>
        <dbReference type="ARBA" id="ARBA00022989"/>
    </source>
</evidence>
<keyword evidence="3 13" id="KW-1003">Cell membrane</keyword>
<keyword evidence="9 13" id="KW-0472">Membrane</keyword>
<evidence type="ECO:0000256" key="11">
    <source>
        <dbReference type="ARBA" id="ARBA00023224"/>
    </source>
</evidence>
<name>A0A9V1FRZ7_PANPR</name>
<feature type="transmembrane region" description="Helical" evidence="13">
    <location>
        <begin position="59"/>
        <end position="81"/>
    </location>
</feature>
<keyword evidence="11 12" id="KW-0807">Transducer</keyword>
<keyword evidence="5 12" id="KW-0812">Transmembrane</keyword>
<evidence type="ECO:0000256" key="9">
    <source>
        <dbReference type="ARBA" id="ARBA00023136"/>
    </source>
</evidence>
<evidence type="ECO:0000256" key="8">
    <source>
        <dbReference type="ARBA" id="ARBA00023040"/>
    </source>
</evidence>
<comment type="subcellular location">
    <subcellularLocation>
        <location evidence="2 13">Cell membrane</location>
        <topology evidence="2 13">Multi-pass membrane protein</topology>
    </subcellularLocation>
</comment>
<keyword evidence="15" id="KW-1185">Reference proteome</keyword>
<dbReference type="InterPro" id="IPR000276">
    <property type="entry name" value="GPCR_Rhodpsn"/>
</dbReference>
<proteinExistence type="inferred from homology"/>
<feature type="transmembrane region" description="Helical" evidence="13">
    <location>
        <begin position="25"/>
        <end position="50"/>
    </location>
</feature>
<evidence type="ECO:0000256" key="6">
    <source>
        <dbReference type="ARBA" id="ARBA00022725"/>
    </source>
</evidence>
<reference evidence="16" key="1">
    <citation type="submission" date="2025-08" db="UniProtKB">
        <authorList>
            <consortium name="RefSeq"/>
        </authorList>
    </citation>
    <scope>IDENTIFICATION</scope>
    <source>
        <tissue evidence="16">Whole blood</tissue>
    </source>
</reference>
<dbReference type="RefSeq" id="XP_019308074.2">
    <property type="nucleotide sequence ID" value="XM_019452529.2"/>
</dbReference>
<evidence type="ECO:0000313" key="15">
    <source>
        <dbReference type="Proteomes" id="UP001165780"/>
    </source>
</evidence>
<dbReference type="InterPro" id="IPR000725">
    <property type="entry name" value="Olfact_rcpt"/>
</dbReference>
<gene>
    <name evidence="16" type="primary">LOC109268871</name>
</gene>
<evidence type="ECO:0000256" key="1">
    <source>
        <dbReference type="ARBA" id="ARBA00003929"/>
    </source>
</evidence>
<dbReference type="CDD" id="cd15912">
    <property type="entry name" value="7tmA_OR6C-like"/>
    <property type="match status" value="1"/>
</dbReference>
<dbReference type="PRINTS" id="PR00237">
    <property type="entry name" value="GPCRRHODOPSN"/>
</dbReference>
<feature type="transmembrane region" description="Helical" evidence="13">
    <location>
        <begin position="101"/>
        <end position="120"/>
    </location>
</feature>
<feature type="transmembrane region" description="Helical" evidence="13">
    <location>
        <begin position="141"/>
        <end position="161"/>
    </location>
</feature>
<evidence type="ECO:0000313" key="16">
    <source>
        <dbReference type="RefSeq" id="XP_019308074.2"/>
    </source>
</evidence>
<dbReference type="PANTHER" id="PTHR26454">
    <property type="entry name" value="OLFACTORY RECEPTOR"/>
    <property type="match status" value="1"/>
</dbReference>
<comment type="similarity">
    <text evidence="12">Belongs to the G-protein coupled receptor 1 family.</text>
</comment>
<feature type="domain" description="G-protein coupled receptors family 1 profile" evidence="14">
    <location>
        <begin position="40"/>
        <end position="290"/>
    </location>
</feature>
<evidence type="ECO:0000256" key="13">
    <source>
        <dbReference type="RuleBase" id="RU363047"/>
    </source>
</evidence>
<accession>A0A9V1FRZ7</accession>
<feature type="transmembrane region" description="Helical" evidence="13">
    <location>
        <begin position="272"/>
        <end position="292"/>
    </location>
</feature>
<feature type="transmembrane region" description="Helical" evidence="13">
    <location>
        <begin position="237"/>
        <end position="260"/>
    </location>
</feature>
<evidence type="ECO:0000256" key="10">
    <source>
        <dbReference type="ARBA" id="ARBA00023170"/>
    </source>
</evidence>
<dbReference type="PROSITE" id="PS50262">
    <property type="entry name" value="G_PROTEIN_RECEP_F1_2"/>
    <property type="match status" value="1"/>
</dbReference>
<dbReference type="SUPFAM" id="SSF81321">
    <property type="entry name" value="Family A G protein-coupled receptor-like"/>
    <property type="match status" value="1"/>
</dbReference>
<evidence type="ECO:0000256" key="4">
    <source>
        <dbReference type="ARBA" id="ARBA00022606"/>
    </source>
</evidence>
<dbReference type="GeneID" id="109268871"/>
<dbReference type="KEGG" id="ppad:109268871"/>
<sequence length="314" mass="35750">MLGNHSSATEFYLLGFPGSRELHHILFAIFFFFYSVTLMGNTVIIVIVCVDRRLQSPMYFFLGHLSALEILVTTNIVPMMLWGLLLPGMQTISLAACVTQLFLYLSLGTTEFALLGAMAVDRYVAVCNPLRYDIIMNSRTCIWVVIMSWVFGFLSEIWPIYATFQLTFCKSNVVNNFFCDRGQLLNLSCNNTLFIEFILFLMAVFILFGSLIPTIISYTYIISTIIKIPSVSGRRKAFSTCASHFTYVVIGYGTCLFLYVKPKQTQAAEYNRVASLMVLVVTPFLNPFIFTLRNEKFIEVFRDVMKRCSQLLKG</sequence>
<comment type="function">
    <text evidence="1">Putative odorant or sperm cell receptor.</text>
</comment>
<keyword evidence="8 12" id="KW-0297">G-protein coupled receptor</keyword>
<dbReference type="Gene3D" id="1.20.1070.10">
    <property type="entry name" value="Rhodopsin 7-helix transmembrane proteins"/>
    <property type="match status" value="1"/>
</dbReference>
<dbReference type="PANTHER" id="PTHR26454:SF18">
    <property type="entry name" value="OLFACTORY RECEPTOR 6C76"/>
    <property type="match status" value="1"/>
</dbReference>
<dbReference type="FunFam" id="1.20.1070.10:FF:000015">
    <property type="entry name" value="Olfactory receptor"/>
    <property type="match status" value="1"/>
</dbReference>
<dbReference type="GO" id="GO:0004984">
    <property type="term" value="F:olfactory receptor activity"/>
    <property type="evidence" value="ECO:0007669"/>
    <property type="project" value="InterPro"/>
</dbReference>
<dbReference type="GO" id="GO:0004930">
    <property type="term" value="F:G protein-coupled receptor activity"/>
    <property type="evidence" value="ECO:0007669"/>
    <property type="project" value="UniProtKB-KW"/>
</dbReference>
<evidence type="ECO:0000256" key="3">
    <source>
        <dbReference type="ARBA" id="ARBA00022475"/>
    </source>
</evidence>
<evidence type="ECO:0000256" key="5">
    <source>
        <dbReference type="ARBA" id="ARBA00022692"/>
    </source>
</evidence>
<evidence type="ECO:0000256" key="12">
    <source>
        <dbReference type="RuleBase" id="RU000688"/>
    </source>
</evidence>
<evidence type="ECO:0000259" key="14">
    <source>
        <dbReference type="PROSITE" id="PS50262"/>
    </source>
</evidence>
<keyword evidence="7 13" id="KW-1133">Transmembrane helix</keyword>
<keyword evidence="10 12" id="KW-0675">Receptor</keyword>
<dbReference type="GO" id="GO:0005886">
    <property type="term" value="C:plasma membrane"/>
    <property type="evidence" value="ECO:0007669"/>
    <property type="project" value="UniProtKB-SubCell"/>
</dbReference>
<keyword evidence="4 13" id="KW-0716">Sensory transduction</keyword>